<evidence type="ECO:0000313" key="2">
    <source>
        <dbReference type="Proteomes" id="UP000178974"/>
    </source>
</evidence>
<dbReference type="Pfam" id="PF00702">
    <property type="entry name" value="Hydrolase"/>
    <property type="match status" value="1"/>
</dbReference>
<reference evidence="1 2" key="1">
    <citation type="journal article" date="2016" name="Nat. Commun.">
        <title>Thousands of microbial genomes shed light on interconnected biogeochemical processes in an aquifer system.</title>
        <authorList>
            <person name="Anantharaman K."/>
            <person name="Brown C.T."/>
            <person name="Hug L.A."/>
            <person name="Sharon I."/>
            <person name="Castelle C.J."/>
            <person name="Probst A.J."/>
            <person name="Thomas B.C."/>
            <person name="Singh A."/>
            <person name="Wilkins M.J."/>
            <person name="Karaoz U."/>
            <person name="Brodie E.L."/>
            <person name="Williams K.H."/>
            <person name="Hubbard S.S."/>
            <person name="Banfield J.F."/>
        </authorList>
    </citation>
    <scope>NUCLEOTIDE SEQUENCE [LARGE SCALE GENOMIC DNA]</scope>
</reference>
<evidence type="ECO:0000313" key="1">
    <source>
        <dbReference type="EMBL" id="OGD41763.1"/>
    </source>
</evidence>
<dbReference type="PANTHER" id="PTHR43611:SF3">
    <property type="entry name" value="FLAVIN MONONUCLEOTIDE HYDROLASE 1, CHLOROPLATIC"/>
    <property type="match status" value="1"/>
</dbReference>
<dbReference type="InterPro" id="IPR036412">
    <property type="entry name" value="HAD-like_sf"/>
</dbReference>
<dbReference type="Proteomes" id="UP000178974">
    <property type="component" value="Unassembled WGS sequence"/>
</dbReference>
<dbReference type="InterPro" id="IPR023214">
    <property type="entry name" value="HAD_sf"/>
</dbReference>
<organism evidence="1 2">
    <name type="scientific">Candidatus Azambacteria bacterium RIFOXYD1_FULL_42_11</name>
    <dbReference type="NCBI Taxonomy" id="1797310"/>
    <lineage>
        <taxon>Bacteria</taxon>
        <taxon>Candidatus Azamiibacteriota</taxon>
    </lineage>
</organism>
<accession>A0A1F5CFY1</accession>
<evidence type="ECO:0008006" key="3">
    <source>
        <dbReference type="Google" id="ProtNLM"/>
    </source>
</evidence>
<proteinExistence type="predicted"/>
<dbReference type="EMBL" id="MEZA01000037">
    <property type="protein sequence ID" value="OGD41763.1"/>
    <property type="molecule type" value="Genomic_DNA"/>
</dbReference>
<dbReference type="SUPFAM" id="SSF56784">
    <property type="entry name" value="HAD-like"/>
    <property type="match status" value="1"/>
</dbReference>
<dbReference type="Gene3D" id="3.40.50.1000">
    <property type="entry name" value="HAD superfamily/HAD-like"/>
    <property type="match status" value="1"/>
</dbReference>
<comment type="caution">
    <text evidence="1">The sequence shown here is derived from an EMBL/GenBank/DDBJ whole genome shotgun (WGS) entry which is preliminary data.</text>
</comment>
<sequence>MDLKEVLKSYIEKWGWKGSIDELLKYWWEGENKPNIFVLEVVDQLRARGVKCYLTTDQEKYRADYIMNGVGLKEHLDGAFFSYDLGVSKSKREYWEKVLQTLNIKNPQEVQCWDDEQENIDVAQEVGIEAHLYLVYRY</sequence>
<dbReference type="AlphaFoldDB" id="A0A1F5CFY1"/>
<name>A0A1F5CFY1_9BACT</name>
<protein>
    <recommendedName>
        <fullName evidence="3">Haloacid dehalogenase</fullName>
    </recommendedName>
</protein>
<dbReference type="PANTHER" id="PTHR43611">
    <property type="entry name" value="ALPHA-D-GLUCOSE 1-PHOSPHATE PHOSPHATASE"/>
    <property type="match status" value="1"/>
</dbReference>
<gene>
    <name evidence="1" type="ORF">A2567_00805</name>
</gene>